<dbReference type="AlphaFoldDB" id="A0A410Q8R4"/>
<keyword evidence="12" id="KW-0762">Sugar transport</keyword>
<dbReference type="InterPro" id="IPR016152">
    <property type="entry name" value="PTrfase/Anion_transptr"/>
</dbReference>
<dbReference type="SUPFAM" id="SSF55804">
    <property type="entry name" value="Phoshotransferase/anion transport protein"/>
    <property type="match status" value="1"/>
</dbReference>
<keyword evidence="7" id="KW-0418">Kinase</keyword>
<dbReference type="PANTHER" id="PTHR36203">
    <property type="entry name" value="ASCORBATE-SPECIFIC PTS SYSTEM EIIA COMPONENT"/>
    <property type="match status" value="1"/>
</dbReference>
<dbReference type="GO" id="GO:0005737">
    <property type="term" value="C:cytoplasm"/>
    <property type="evidence" value="ECO:0007669"/>
    <property type="project" value="UniProtKB-SubCell"/>
</dbReference>
<evidence type="ECO:0000313" key="13">
    <source>
        <dbReference type="Proteomes" id="UP000287969"/>
    </source>
</evidence>
<evidence type="ECO:0000256" key="4">
    <source>
        <dbReference type="ARBA" id="ARBA00022553"/>
    </source>
</evidence>
<dbReference type="Gene3D" id="3.40.930.10">
    <property type="entry name" value="Mannitol-specific EII, Chain A"/>
    <property type="match status" value="1"/>
</dbReference>
<accession>A0A410Q8R4</accession>
<keyword evidence="13" id="KW-1185">Reference proteome</keyword>
<comment type="function">
    <text evidence="8">The phosphoenolpyruvate-dependent sugar phosphotransferase system (sugar PTS), a major carbohydrate active transport system, catalyzes the phosphorylation of incoming sugar substrates concomitantly with their translocation across the cell membrane. The enzyme II UlaABC PTS system is involved in ascorbate transport.</text>
</comment>
<dbReference type="Pfam" id="PF00359">
    <property type="entry name" value="PTS_EIIA_2"/>
    <property type="match status" value="1"/>
</dbReference>
<evidence type="ECO:0000256" key="7">
    <source>
        <dbReference type="ARBA" id="ARBA00022777"/>
    </source>
</evidence>
<dbReference type="PROSITE" id="PS51094">
    <property type="entry name" value="PTS_EIIA_TYPE_2"/>
    <property type="match status" value="1"/>
</dbReference>
<dbReference type="CDD" id="cd00211">
    <property type="entry name" value="PTS_IIA_fru"/>
    <property type="match status" value="1"/>
</dbReference>
<dbReference type="InterPro" id="IPR051351">
    <property type="entry name" value="Ascorbate-PTS_EIIA_comp"/>
</dbReference>
<evidence type="ECO:0000256" key="10">
    <source>
        <dbReference type="ARBA" id="ARBA00042072"/>
    </source>
</evidence>
<dbReference type="GO" id="GO:0016301">
    <property type="term" value="F:kinase activity"/>
    <property type="evidence" value="ECO:0007669"/>
    <property type="project" value="UniProtKB-KW"/>
</dbReference>
<evidence type="ECO:0000256" key="6">
    <source>
        <dbReference type="ARBA" id="ARBA00022683"/>
    </source>
</evidence>
<evidence type="ECO:0000256" key="8">
    <source>
        <dbReference type="ARBA" id="ARBA00037387"/>
    </source>
</evidence>
<dbReference type="GO" id="GO:0009401">
    <property type="term" value="P:phosphoenolpyruvate-dependent sugar phosphotransferase system"/>
    <property type="evidence" value="ECO:0007669"/>
    <property type="project" value="UniProtKB-KW"/>
</dbReference>
<sequence length="149" mass="16887">MLKDLLKRDVIELKVECKDWKEAIRKGTQNLIDKGFIEESYTEAIFESFKENGPYMVIGPGIVLAHARPEDGVNQLCMSLTTLKEGINFGNKTNDPVKLIITFGAIDNKSHLEALSQLMELFMNDNDINKIISSTTKDDVLDIIYKYSK</sequence>
<name>A0A410Q8R4_9FIRM</name>
<evidence type="ECO:0000313" key="12">
    <source>
        <dbReference type="EMBL" id="QAT60377.1"/>
    </source>
</evidence>
<reference evidence="13" key="1">
    <citation type="submission" date="2019-01" db="EMBL/GenBank/DDBJ databases">
        <title>Draft genomes of a novel of Sporanaerobacter strains.</title>
        <authorList>
            <person name="Ma S."/>
        </authorList>
    </citation>
    <scope>NUCLEOTIDE SEQUENCE [LARGE SCALE GENOMIC DNA]</scope>
    <source>
        <strain evidence="13">NJN-17</strain>
    </source>
</reference>
<dbReference type="RefSeq" id="WP_128751779.1">
    <property type="nucleotide sequence ID" value="NZ_CP035282.1"/>
</dbReference>
<dbReference type="KEGG" id="spoa:EQM13_01705"/>
<dbReference type="EMBL" id="CP035282">
    <property type="protein sequence ID" value="QAT60377.1"/>
    <property type="molecule type" value="Genomic_DNA"/>
</dbReference>
<comment type="subcellular location">
    <subcellularLocation>
        <location evidence="1">Cytoplasm</location>
    </subcellularLocation>
</comment>
<evidence type="ECO:0000256" key="5">
    <source>
        <dbReference type="ARBA" id="ARBA00022679"/>
    </source>
</evidence>
<keyword evidence="2" id="KW-0813">Transport</keyword>
<evidence type="ECO:0000256" key="3">
    <source>
        <dbReference type="ARBA" id="ARBA00022490"/>
    </source>
</evidence>
<evidence type="ECO:0000256" key="2">
    <source>
        <dbReference type="ARBA" id="ARBA00022448"/>
    </source>
</evidence>
<keyword evidence="3" id="KW-0963">Cytoplasm</keyword>
<protein>
    <recommendedName>
        <fullName evidence="9">Ascorbate-specific PTS system EIIA component</fullName>
    </recommendedName>
    <alternativeName>
        <fullName evidence="10">Ascorbate-specific phosphotransferase enzyme IIA component</fullName>
    </alternativeName>
</protein>
<dbReference type="Proteomes" id="UP000287969">
    <property type="component" value="Chromosome"/>
</dbReference>
<dbReference type="OrthoDB" id="369398at2"/>
<proteinExistence type="predicted"/>
<evidence type="ECO:0000256" key="1">
    <source>
        <dbReference type="ARBA" id="ARBA00004496"/>
    </source>
</evidence>
<evidence type="ECO:0000256" key="9">
    <source>
        <dbReference type="ARBA" id="ARBA00041175"/>
    </source>
</evidence>
<keyword evidence="5" id="KW-0808">Transferase</keyword>
<dbReference type="PANTHER" id="PTHR36203:SF1">
    <property type="entry name" value="ASCORBATE-SPECIFIC PTS SYSTEM EIIA COMPONENT"/>
    <property type="match status" value="1"/>
</dbReference>
<keyword evidence="6" id="KW-0598">Phosphotransferase system</keyword>
<keyword evidence="4" id="KW-0597">Phosphoprotein</keyword>
<evidence type="ECO:0000259" key="11">
    <source>
        <dbReference type="PROSITE" id="PS51094"/>
    </source>
</evidence>
<dbReference type="InterPro" id="IPR002178">
    <property type="entry name" value="PTS_EIIA_type-2_dom"/>
</dbReference>
<feature type="domain" description="PTS EIIA type-2" evidence="11">
    <location>
        <begin position="4"/>
        <end position="147"/>
    </location>
</feature>
<gene>
    <name evidence="12" type="ORF">EQM13_01705</name>
</gene>
<organism evidence="12 13">
    <name type="scientific">Acidilutibacter cellobiosedens</name>
    <dbReference type="NCBI Taxonomy" id="2507161"/>
    <lineage>
        <taxon>Bacteria</taxon>
        <taxon>Bacillati</taxon>
        <taxon>Bacillota</taxon>
        <taxon>Tissierellia</taxon>
        <taxon>Tissierellales</taxon>
        <taxon>Acidilutibacteraceae</taxon>
        <taxon>Acidilutibacter</taxon>
    </lineage>
</organism>